<gene>
    <name evidence="1" type="ORF">H5410_030454</name>
</gene>
<evidence type="ECO:0000313" key="2">
    <source>
        <dbReference type="Proteomes" id="UP000824120"/>
    </source>
</evidence>
<name>A0A9J5YIQ8_SOLCO</name>
<dbReference type="EMBL" id="JACXVP010000006">
    <property type="protein sequence ID" value="KAG5599084.1"/>
    <property type="molecule type" value="Genomic_DNA"/>
</dbReference>
<keyword evidence="2" id="KW-1185">Reference proteome</keyword>
<organism evidence="1 2">
    <name type="scientific">Solanum commersonii</name>
    <name type="common">Commerson's wild potato</name>
    <name type="synonym">Commerson's nightshade</name>
    <dbReference type="NCBI Taxonomy" id="4109"/>
    <lineage>
        <taxon>Eukaryota</taxon>
        <taxon>Viridiplantae</taxon>
        <taxon>Streptophyta</taxon>
        <taxon>Embryophyta</taxon>
        <taxon>Tracheophyta</taxon>
        <taxon>Spermatophyta</taxon>
        <taxon>Magnoliopsida</taxon>
        <taxon>eudicotyledons</taxon>
        <taxon>Gunneridae</taxon>
        <taxon>Pentapetalae</taxon>
        <taxon>asterids</taxon>
        <taxon>lamiids</taxon>
        <taxon>Solanales</taxon>
        <taxon>Solanaceae</taxon>
        <taxon>Solanoideae</taxon>
        <taxon>Solaneae</taxon>
        <taxon>Solanum</taxon>
    </lineage>
</organism>
<accession>A0A9J5YIQ8</accession>
<protein>
    <submittedName>
        <fullName evidence="1">Uncharacterized protein</fullName>
    </submittedName>
</protein>
<reference evidence="1 2" key="1">
    <citation type="submission" date="2020-09" db="EMBL/GenBank/DDBJ databases">
        <title>De no assembly of potato wild relative species, Solanum commersonii.</title>
        <authorList>
            <person name="Cho K."/>
        </authorList>
    </citation>
    <scope>NUCLEOTIDE SEQUENCE [LARGE SCALE GENOMIC DNA]</scope>
    <source>
        <strain evidence="1">LZ3.2</strain>
        <tissue evidence="1">Leaf</tissue>
    </source>
</reference>
<proteinExistence type="predicted"/>
<dbReference type="AlphaFoldDB" id="A0A9J5YIQ8"/>
<sequence>MVEGLEAKDHDVVEVNSKASDSIKLCNFVEYFCPYLRIEEVESGRKENQALNTIIVSCATDNMKVFWTVQKNRNLEKVEMIIEGVEQKAMCEEWKSYDKLSGKSQAIITSFDVGSASEVNYETIAGRCRNLCRSWEKTYKIPVMTGRMCVNLVDWVACIYGLRGEVK</sequence>
<dbReference type="Proteomes" id="UP000824120">
    <property type="component" value="Chromosome 6"/>
</dbReference>
<evidence type="ECO:0000313" key="1">
    <source>
        <dbReference type="EMBL" id="KAG5599084.1"/>
    </source>
</evidence>
<comment type="caution">
    <text evidence="1">The sequence shown here is derived from an EMBL/GenBank/DDBJ whole genome shotgun (WGS) entry which is preliminary data.</text>
</comment>